<reference evidence="8 9" key="1">
    <citation type="journal article" date="2015" name="Genome Announc.">
        <title>Expanding the biotechnology potential of lactobacilli through comparative genomics of 213 strains and associated genera.</title>
        <authorList>
            <person name="Sun Z."/>
            <person name="Harris H.M."/>
            <person name="McCann A."/>
            <person name="Guo C."/>
            <person name="Argimon S."/>
            <person name="Zhang W."/>
            <person name="Yang X."/>
            <person name="Jeffery I.B."/>
            <person name="Cooney J.C."/>
            <person name="Kagawa T.F."/>
            <person name="Liu W."/>
            <person name="Song Y."/>
            <person name="Salvetti E."/>
            <person name="Wrobel A."/>
            <person name="Rasinkangas P."/>
            <person name="Parkhill J."/>
            <person name="Rea M.C."/>
            <person name="O'Sullivan O."/>
            <person name="Ritari J."/>
            <person name="Douillard F.P."/>
            <person name="Paul Ross R."/>
            <person name="Yang R."/>
            <person name="Briner A.E."/>
            <person name="Felis G.E."/>
            <person name="de Vos W.M."/>
            <person name="Barrangou R."/>
            <person name="Klaenhammer T.R."/>
            <person name="Caufield P.W."/>
            <person name="Cui Y."/>
            <person name="Zhang H."/>
            <person name="O'Toole P.W."/>
        </authorList>
    </citation>
    <scope>NUCLEOTIDE SEQUENCE [LARGE SCALE GENOMIC DNA]</scope>
    <source>
        <strain evidence="8 9">DSM 14340</strain>
    </source>
</reference>
<feature type="active site" description="Proton donor/acceptor" evidence="6">
    <location>
        <position position="160"/>
    </location>
</feature>
<dbReference type="STRING" id="1423747.FC69_GL001277"/>
<dbReference type="SUPFAM" id="SSF141523">
    <property type="entry name" value="L,D-transpeptidase catalytic domain-like"/>
    <property type="match status" value="1"/>
</dbReference>
<dbReference type="eggNOG" id="COG1376">
    <property type="taxonomic scope" value="Bacteria"/>
</dbReference>
<dbReference type="PROSITE" id="PS52029">
    <property type="entry name" value="LD_TPASE"/>
    <property type="match status" value="1"/>
</dbReference>
<feature type="active site" description="Nucleophile" evidence="6">
    <location>
        <position position="187"/>
    </location>
</feature>
<dbReference type="PANTHER" id="PTHR30582:SF2">
    <property type="entry name" value="L,D-TRANSPEPTIDASE YCIB-RELATED"/>
    <property type="match status" value="1"/>
</dbReference>
<evidence type="ECO:0000256" key="3">
    <source>
        <dbReference type="ARBA" id="ARBA00022960"/>
    </source>
</evidence>
<dbReference type="GO" id="GO:0071972">
    <property type="term" value="F:peptidoglycan L,D-transpeptidase activity"/>
    <property type="evidence" value="ECO:0007669"/>
    <property type="project" value="TreeGrafter"/>
</dbReference>
<dbReference type="UniPathway" id="UPA00219"/>
<evidence type="ECO:0000313" key="8">
    <source>
        <dbReference type="EMBL" id="KRL60841.1"/>
    </source>
</evidence>
<evidence type="ECO:0000256" key="2">
    <source>
        <dbReference type="ARBA" id="ARBA00022679"/>
    </source>
</evidence>
<keyword evidence="2" id="KW-0808">Transferase</keyword>
<keyword evidence="3 6" id="KW-0133">Cell shape</keyword>
<dbReference type="GO" id="GO:0071555">
    <property type="term" value="P:cell wall organization"/>
    <property type="evidence" value="ECO:0007669"/>
    <property type="project" value="UniProtKB-UniRule"/>
</dbReference>
<dbReference type="Proteomes" id="UP000051264">
    <property type="component" value="Unassembled WGS sequence"/>
</dbReference>
<proteinExistence type="predicted"/>
<dbReference type="GO" id="GO:0008360">
    <property type="term" value="P:regulation of cell shape"/>
    <property type="evidence" value="ECO:0007669"/>
    <property type="project" value="UniProtKB-UniRule"/>
</dbReference>
<dbReference type="GO" id="GO:0005576">
    <property type="term" value="C:extracellular region"/>
    <property type="evidence" value="ECO:0007669"/>
    <property type="project" value="TreeGrafter"/>
</dbReference>
<dbReference type="EMBL" id="AZEX01000035">
    <property type="protein sequence ID" value="KRL60841.1"/>
    <property type="molecule type" value="Genomic_DNA"/>
</dbReference>
<sequence>MRKLPTRTLILLIIGLLGLLVLIGVGFGIQQSQTTPAKSQSAKITTQKTKAPTKLTTKKKKTPALKVNWQSASEKKAYPDPQKYTDFWIDVSLTKQRVYLMNGKTILYTMYASTGSKESPTPAGTFYIEPEHGESFYNANSGEGAKYWRSFLDHGIYLFHSVPTDQAGNFIPSEAEELGKTSNSHGCIRLSVADAQWFYTNIPVNTKVVIH</sequence>
<dbReference type="InterPro" id="IPR050979">
    <property type="entry name" value="LD-transpeptidase"/>
</dbReference>
<keyword evidence="5 6" id="KW-0961">Cell wall biogenesis/degradation</keyword>
<dbReference type="OrthoDB" id="177750at2"/>
<name>A0A0R1RWI4_9LACO</name>
<evidence type="ECO:0000256" key="6">
    <source>
        <dbReference type="PROSITE-ProRule" id="PRU01373"/>
    </source>
</evidence>
<dbReference type="GO" id="GO:0016740">
    <property type="term" value="F:transferase activity"/>
    <property type="evidence" value="ECO:0007669"/>
    <property type="project" value="UniProtKB-KW"/>
</dbReference>
<evidence type="ECO:0000256" key="4">
    <source>
        <dbReference type="ARBA" id="ARBA00022984"/>
    </source>
</evidence>
<evidence type="ECO:0000259" key="7">
    <source>
        <dbReference type="PROSITE" id="PS52029"/>
    </source>
</evidence>
<dbReference type="AlphaFoldDB" id="A0A0R1RWI4"/>
<dbReference type="InterPro" id="IPR005490">
    <property type="entry name" value="LD_TPept_cat_dom"/>
</dbReference>
<dbReference type="CDD" id="cd16913">
    <property type="entry name" value="YkuD_like"/>
    <property type="match status" value="1"/>
</dbReference>
<dbReference type="GO" id="GO:0018104">
    <property type="term" value="P:peptidoglycan-protein cross-linking"/>
    <property type="evidence" value="ECO:0007669"/>
    <property type="project" value="TreeGrafter"/>
</dbReference>
<organism evidence="8 9">
    <name type="scientific">Latilactobacillus fuchuensis DSM 14340 = JCM 11249</name>
    <dbReference type="NCBI Taxonomy" id="1423747"/>
    <lineage>
        <taxon>Bacteria</taxon>
        <taxon>Bacillati</taxon>
        <taxon>Bacillota</taxon>
        <taxon>Bacilli</taxon>
        <taxon>Lactobacillales</taxon>
        <taxon>Lactobacillaceae</taxon>
        <taxon>Latilactobacillus</taxon>
    </lineage>
</organism>
<dbReference type="PATRIC" id="fig|1423747.3.peg.1303"/>
<dbReference type="PANTHER" id="PTHR30582">
    <property type="entry name" value="L,D-TRANSPEPTIDASE"/>
    <property type="match status" value="1"/>
</dbReference>
<dbReference type="Gene3D" id="2.40.440.10">
    <property type="entry name" value="L,D-transpeptidase catalytic domain-like"/>
    <property type="match status" value="1"/>
</dbReference>
<dbReference type="RefSeq" id="WP_025082965.1">
    <property type="nucleotide sequence ID" value="NZ_AZEX01000035.1"/>
</dbReference>
<protein>
    <submittedName>
        <fullName evidence="8">Ykud domain protein</fullName>
    </submittedName>
</protein>
<evidence type="ECO:0000313" key="9">
    <source>
        <dbReference type="Proteomes" id="UP000051264"/>
    </source>
</evidence>
<comment type="pathway">
    <text evidence="1 6">Cell wall biogenesis; peptidoglycan biosynthesis.</text>
</comment>
<keyword evidence="4 6" id="KW-0573">Peptidoglycan synthesis</keyword>
<dbReference type="Pfam" id="PF03734">
    <property type="entry name" value="YkuD"/>
    <property type="match status" value="1"/>
</dbReference>
<accession>A0A0R1RWI4</accession>
<evidence type="ECO:0000256" key="1">
    <source>
        <dbReference type="ARBA" id="ARBA00004752"/>
    </source>
</evidence>
<comment type="caution">
    <text evidence="8">The sequence shown here is derived from an EMBL/GenBank/DDBJ whole genome shotgun (WGS) entry which is preliminary data.</text>
</comment>
<evidence type="ECO:0000256" key="5">
    <source>
        <dbReference type="ARBA" id="ARBA00023316"/>
    </source>
</evidence>
<gene>
    <name evidence="8" type="ORF">FC69_GL001277</name>
</gene>
<feature type="domain" description="L,D-TPase catalytic" evidence="7">
    <location>
        <begin position="87"/>
        <end position="211"/>
    </location>
</feature>
<dbReference type="InterPro" id="IPR038063">
    <property type="entry name" value="Transpep_catalytic_dom"/>
</dbReference>